<keyword evidence="3" id="KW-1185">Reference proteome</keyword>
<accession>A0AA50HLR7</accession>
<proteinExistence type="predicted"/>
<dbReference type="RefSeq" id="WP_306210311.1">
    <property type="nucleotide sequence ID" value="NZ_CP132353.1"/>
</dbReference>
<organism evidence="2 3">
    <name type="scientific">Erwinia pyri</name>
    <dbReference type="NCBI Taxonomy" id="3062598"/>
    <lineage>
        <taxon>Bacteria</taxon>
        <taxon>Pseudomonadati</taxon>
        <taxon>Pseudomonadota</taxon>
        <taxon>Gammaproteobacteria</taxon>
        <taxon>Enterobacterales</taxon>
        <taxon>Erwiniaceae</taxon>
        <taxon>Erwinia</taxon>
    </lineage>
</organism>
<dbReference type="Proteomes" id="UP001228139">
    <property type="component" value="Chromosome"/>
</dbReference>
<feature type="compositionally biased region" description="Polar residues" evidence="1">
    <location>
        <begin position="62"/>
        <end position="74"/>
    </location>
</feature>
<name>A0AA50HLR7_9GAMM</name>
<evidence type="ECO:0000313" key="2">
    <source>
        <dbReference type="EMBL" id="WLS79488.1"/>
    </source>
</evidence>
<gene>
    <name evidence="2" type="ORF">Q3V30_02930</name>
</gene>
<dbReference type="AlphaFoldDB" id="A0AA50HLR7"/>
<protein>
    <submittedName>
        <fullName evidence="2">Uncharacterized protein</fullName>
    </submittedName>
</protein>
<dbReference type="KEGG" id="epi:Q3V30_02930"/>
<evidence type="ECO:0000256" key="1">
    <source>
        <dbReference type="SAM" id="MobiDB-lite"/>
    </source>
</evidence>
<dbReference type="EMBL" id="CP132353">
    <property type="protein sequence ID" value="WLS79488.1"/>
    <property type="molecule type" value="Genomic_DNA"/>
</dbReference>
<sequence>MIKLNVGTRSYPLSQEEAVYVAESLLSAAGGKAPTLPAFNSGRHGHISVFADKSKPAKGSEGAQSENFRSNPPQSDHVLTDC</sequence>
<evidence type="ECO:0000313" key="3">
    <source>
        <dbReference type="Proteomes" id="UP001228139"/>
    </source>
</evidence>
<reference evidence="2 3" key="1">
    <citation type="submission" date="2023-07" db="EMBL/GenBank/DDBJ databases">
        <title>Pathogenic bacteria of pear tree diseases.</title>
        <authorList>
            <person name="Zhang Z."/>
            <person name="He L."/>
            <person name="Huang R."/>
        </authorList>
    </citation>
    <scope>NUCLEOTIDE SEQUENCE [LARGE SCALE GENOMIC DNA]</scope>
    <source>
        <strain evidence="2 3">DE2</strain>
    </source>
</reference>
<feature type="region of interest" description="Disordered" evidence="1">
    <location>
        <begin position="51"/>
        <end position="82"/>
    </location>
</feature>